<organism evidence="2 3">
    <name type="scientific">Hymenobacter gummosus</name>
    <dbReference type="NCBI Taxonomy" id="1776032"/>
    <lineage>
        <taxon>Bacteria</taxon>
        <taxon>Pseudomonadati</taxon>
        <taxon>Bacteroidota</taxon>
        <taxon>Cytophagia</taxon>
        <taxon>Cytophagales</taxon>
        <taxon>Hymenobacteraceae</taxon>
        <taxon>Hymenobacter</taxon>
    </lineage>
</organism>
<dbReference type="NCBIfam" id="NF046077">
    <property type="entry name" value="LPS_M949_RS01915"/>
    <property type="match status" value="1"/>
</dbReference>
<dbReference type="Proteomes" id="UP000282184">
    <property type="component" value="Unassembled WGS sequence"/>
</dbReference>
<accession>A0A431U990</accession>
<sequence length="253" mass="27721">MLGFAAACQSDPQTAPPPAAASADNDAAGGWAGKVDSLAAAQLPPLDKPPGQLLQARRWRDANGENVLVVYRTKPVVKDLADTDMEGRTVELFARQYVRAAGGQYQELWRLQDAVRNCPFDLDLGPLPGATRVTDLDHDGQTETTLVYKLSCRSDVSPADLKLILREGKAKYALRGYTVVQYDSVPLTQRVPANACCLDTIGQAELEEHYELAAGRYENENDFRGAPRAFLGFARAHWRRYVARDLDTGADAE</sequence>
<dbReference type="AlphaFoldDB" id="A0A431U990"/>
<reference evidence="2 3" key="1">
    <citation type="submission" date="2018-12" db="EMBL/GenBank/DDBJ databases">
        <title>Hymenobacter gummosus sp. nov., isolated from a spring.</title>
        <authorList>
            <person name="Nie L."/>
        </authorList>
    </citation>
    <scope>NUCLEOTIDE SEQUENCE [LARGE SCALE GENOMIC DNA]</scope>
    <source>
        <strain evidence="2 3">KCTC 52166</strain>
    </source>
</reference>
<protein>
    <submittedName>
        <fullName evidence="2">Uncharacterized protein</fullName>
    </submittedName>
</protein>
<dbReference type="InterPro" id="IPR058148">
    <property type="entry name" value="M949_RS01915-like_dom"/>
</dbReference>
<comment type="caution">
    <text evidence="2">The sequence shown here is derived from an EMBL/GenBank/DDBJ whole genome shotgun (WGS) entry which is preliminary data.</text>
</comment>
<evidence type="ECO:0000313" key="2">
    <source>
        <dbReference type="EMBL" id="RTQ53598.1"/>
    </source>
</evidence>
<dbReference type="EMBL" id="RXOF01000001">
    <property type="protein sequence ID" value="RTQ53598.1"/>
    <property type="molecule type" value="Genomic_DNA"/>
</dbReference>
<gene>
    <name evidence="2" type="ORF">EJV47_02345</name>
</gene>
<feature type="region of interest" description="Disordered" evidence="1">
    <location>
        <begin position="7"/>
        <end position="27"/>
    </location>
</feature>
<keyword evidence="3" id="KW-1185">Reference proteome</keyword>
<evidence type="ECO:0000256" key="1">
    <source>
        <dbReference type="SAM" id="MobiDB-lite"/>
    </source>
</evidence>
<evidence type="ECO:0000313" key="3">
    <source>
        <dbReference type="Proteomes" id="UP000282184"/>
    </source>
</evidence>
<name>A0A431U990_9BACT</name>
<proteinExistence type="predicted"/>